<dbReference type="EC" id="1.3.5.2" evidence="6 14"/>
<dbReference type="GO" id="GO:0016020">
    <property type="term" value="C:membrane"/>
    <property type="evidence" value="ECO:0007669"/>
    <property type="project" value="UniProtKB-SubCell"/>
</dbReference>
<dbReference type="GO" id="GO:0006207">
    <property type="term" value="P:'de novo' pyrimidine nucleobase biosynthetic process"/>
    <property type="evidence" value="ECO:0007669"/>
    <property type="project" value="UniProtKB-UniRule"/>
</dbReference>
<dbReference type="GO" id="GO:0106430">
    <property type="term" value="F:dihydroorotate dehydrogenase (quinone) activity"/>
    <property type="evidence" value="ECO:0007669"/>
    <property type="project" value="UniProtKB-EC"/>
</dbReference>
<dbReference type="GO" id="GO:0005737">
    <property type="term" value="C:cytoplasm"/>
    <property type="evidence" value="ECO:0007669"/>
    <property type="project" value="InterPro"/>
</dbReference>
<dbReference type="PROSITE" id="PS00911">
    <property type="entry name" value="DHODEHASE_1"/>
    <property type="match status" value="1"/>
</dbReference>
<evidence type="ECO:0000256" key="2">
    <source>
        <dbReference type="ARBA" id="ARBA00003125"/>
    </source>
</evidence>
<dbReference type="PANTHER" id="PTHR48109">
    <property type="entry name" value="DIHYDROOROTATE DEHYDROGENASE (QUINONE), MITOCHONDRIAL-RELATED"/>
    <property type="match status" value="1"/>
</dbReference>
<dbReference type="Gene3D" id="3.20.20.70">
    <property type="entry name" value="Aldolase class I"/>
    <property type="match status" value="1"/>
</dbReference>
<dbReference type="NCBIfam" id="NF003645">
    <property type="entry name" value="PRK05286.1-2"/>
    <property type="match status" value="1"/>
</dbReference>
<evidence type="ECO:0000256" key="14">
    <source>
        <dbReference type="NCBIfam" id="TIGR01036"/>
    </source>
</evidence>
<evidence type="ECO:0000256" key="9">
    <source>
        <dbReference type="ARBA" id="ARBA00022643"/>
    </source>
</evidence>
<dbReference type="InterPro" id="IPR005719">
    <property type="entry name" value="Dihydroorotate_DH_2"/>
</dbReference>
<dbReference type="InterPro" id="IPR050074">
    <property type="entry name" value="DHO_dehydrogenase"/>
</dbReference>
<evidence type="ECO:0000259" key="15">
    <source>
        <dbReference type="Pfam" id="PF01180"/>
    </source>
</evidence>
<dbReference type="NCBIfam" id="TIGR01036">
    <property type="entry name" value="pyrD_sub2"/>
    <property type="match status" value="1"/>
</dbReference>
<dbReference type="OrthoDB" id="9802377at2"/>
<dbReference type="UniPathway" id="UPA00070">
    <property type="reaction ID" value="UER00946"/>
</dbReference>
<evidence type="ECO:0000256" key="4">
    <source>
        <dbReference type="ARBA" id="ARBA00005161"/>
    </source>
</evidence>
<dbReference type="InterPro" id="IPR013785">
    <property type="entry name" value="Aldolase_TIM"/>
</dbReference>
<evidence type="ECO:0000256" key="6">
    <source>
        <dbReference type="ARBA" id="ARBA00012791"/>
    </source>
</evidence>
<dbReference type="InterPro" id="IPR005720">
    <property type="entry name" value="Dihydroorotate_DH_cat"/>
</dbReference>
<comment type="similarity">
    <text evidence="5">Belongs to the dihydroorotate dehydrogenase family. Type 2 subfamily.</text>
</comment>
<feature type="domain" description="Dihydroorotate dehydrogenase catalytic" evidence="15">
    <location>
        <begin position="46"/>
        <end position="339"/>
    </location>
</feature>
<evidence type="ECO:0000313" key="17">
    <source>
        <dbReference type="Proteomes" id="UP000189542"/>
    </source>
</evidence>
<dbReference type="Pfam" id="PF01180">
    <property type="entry name" value="DHO_dh"/>
    <property type="match status" value="1"/>
</dbReference>
<evidence type="ECO:0000256" key="3">
    <source>
        <dbReference type="ARBA" id="ARBA00004370"/>
    </source>
</evidence>
<evidence type="ECO:0000256" key="13">
    <source>
        <dbReference type="ARBA" id="ARBA00048639"/>
    </source>
</evidence>
<evidence type="ECO:0000256" key="11">
    <source>
        <dbReference type="ARBA" id="ARBA00023002"/>
    </source>
</evidence>
<dbReference type="SUPFAM" id="SSF51395">
    <property type="entry name" value="FMN-linked oxidoreductases"/>
    <property type="match status" value="1"/>
</dbReference>
<comment type="catalytic activity">
    <reaction evidence="13">
        <text>(S)-dihydroorotate + a quinone = orotate + a quinol</text>
        <dbReference type="Rhea" id="RHEA:30187"/>
        <dbReference type="ChEBI" id="CHEBI:24646"/>
        <dbReference type="ChEBI" id="CHEBI:30839"/>
        <dbReference type="ChEBI" id="CHEBI:30864"/>
        <dbReference type="ChEBI" id="CHEBI:132124"/>
        <dbReference type="EC" id="1.3.5.2"/>
    </reaction>
</comment>
<keyword evidence="12" id="KW-0472">Membrane</keyword>
<protein>
    <recommendedName>
        <fullName evidence="7 14">Dihydroorotate dehydrogenase (quinone)</fullName>
        <ecNumber evidence="6 14">1.3.5.2</ecNumber>
    </recommendedName>
</protein>
<dbReference type="Proteomes" id="UP000189542">
    <property type="component" value="Unassembled WGS sequence"/>
</dbReference>
<evidence type="ECO:0000256" key="5">
    <source>
        <dbReference type="ARBA" id="ARBA00005359"/>
    </source>
</evidence>
<keyword evidence="10" id="KW-0665">Pyrimidine biosynthesis</keyword>
<evidence type="ECO:0000256" key="7">
    <source>
        <dbReference type="ARBA" id="ARBA00018366"/>
    </source>
</evidence>
<gene>
    <name evidence="16" type="ORF">AYO25_02920</name>
</gene>
<evidence type="ECO:0000256" key="12">
    <source>
        <dbReference type="ARBA" id="ARBA00023136"/>
    </source>
</evidence>
<evidence type="ECO:0000256" key="1">
    <source>
        <dbReference type="ARBA" id="ARBA00001917"/>
    </source>
</evidence>
<dbReference type="GO" id="GO:0044205">
    <property type="term" value="P:'de novo' UMP biosynthetic process"/>
    <property type="evidence" value="ECO:0007669"/>
    <property type="project" value="UniProtKB-UniPathway"/>
</dbReference>
<comment type="caution">
    <text evidence="16">The sequence shown here is derived from an EMBL/GenBank/DDBJ whole genome shotgun (WGS) entry which is preliminary data.</text>
</comment>
<dbReference type="EMBL" id="LVWB01000010">
    <property type="protein sequence ID" value="ONI59710.1"/>
    <property type="molecule type" value="Genomic_DNA"/>
</dbReference>
<sequence>MLLNTLHKLALRNLLFLDPEIAHRLSIIALKSGLLSFFPIHSDFRLNTKVAGISFPNPLGMAAGYDKNAEVPMELLKLGFGFVEVGTITPNPQDGNPRPRVFRLIKDQAIINQLGFNNEGSYAAFSRLSKMQTSSPIGVNIGTNKDSKDFIMDYVYGIRQFFTIASYFTINISSPNTPGLRHLQKRQNLEKLLTRVMQTREEEIIKTGKSVPIFLKISPDLSEEELDDIATEAISHKVEGLIVSNTTLSREGLQDSLNKEKIGGLSGSPLFLKSTIILAKMRKRVGSEMVIIGAGGVSSTEDALEKIMAGANLIQLYSAMVYEGISLPKSIIKGFSHFLDKEKKKSLEDIRGSRTEYWAKKEV</sequence>
<evidence type="ECO:0000256" key="8">
    <source>
        <dbReference type="ARBA" id="ARBA00022630"/>
    </source>
</evidence>
<dbReference type="PROSITE" id="PS00912">
    <property type="entry name" value="DHODEHASE_2"/>
    <property type="match status" value="1"/>
</dbReference>
<dbReference type="RefSeq" id="WP_076969433.1">
    <property type="nucleotide sequence ID" value="NZ_LVWB01000010.1"/>
</dbReference>
<dbReference type="InterPro" id="IPR001295">
    <property type="entry name" value="Dihydroorotate_DH_CS"/>
</dbReference>
<comment type="subcellular location">
    <subcellularLocation>
        <location evidence="3">Membrane</location>
    </subcellularLocation>
</comment>
<organism evidence="16 17">
    <name type="scientific">Candidatus Liberibacter solanacearum</name>
    <dbReference type="NCBI Taxonomy" id="556287"/>
    <lineage>
        <taxon>Bacteria</taxon>
        <taxon>Pseudomonadati</taxon>
        <taxon>Pseudomonadota</taxon>
        <taxon>Alphaproteobacteria</taxon>
        <taxon>Hyphomicrobiales</taxon>
        <taxon>Rhizobiaceae</taxon>
        <taxon>Liberibacter</taxon>
    </lineage>
</organism>
<reference evidence="16 17" key="1">
    <citation type="journal article" date="2017" name="PLoS ONE">
        <title>Genomic sequence of 'Candidatus Liberibacter solanacearum' haplotype C and its comparison with haplotype A and B genomes.</title>
        <authorList>
            <person name="Wang J."/>
            <person name="Haapalainen M."/>
            <person name="Schott T."/>
            <person name="Thompson S.M."/>
            <person name="Smith G.R."/>
            <person name="Nissinen A.I."/>
            <person name="Pirhonen M."/>
        </authorList>
    </citation>
    <scope>NUCLEOTIDE SEQUENCE [LARGE SCALE GENOMIC DNA]</scope>
    <source>
        <strain evidence="16 17">FIN111</strain>
    </source>
</reference>
<dbReference type="AlphaFoldDB" id="A0A1V2N821"/>
<comment type="function">
    <text evidence="2">Catalyzes the conversion of dihydroorotate to orotate with quinone as electron acceptor.</text>
</comment>
<keyword evidence="11" id="KW-0560">Oxidoreductase</keyword>
<keyword evidence="9" id="KW-0288">FMN</keyword>
<name>A0A1V2N821_9HYPH</name>
<comment type="cofactor">
    <cofactor evidence="1">
        <name>FMN</name>
        <dbReference type="ChEBI" id="CHEBI:58210"/>
    </cofactor>
</comment>
<keyword evidence="8" id="KW-0285">Flavoprotein</keyword>
<evidence type="ECO:0000256" key="10">
    <source>
        <dbReference type="ARBA" id="ARBA00022975"/>
    </source>
</evidence>
<dbReference type="PANTHER" id="PTHR48109:SF4">
    <property type="entry name" value="DIHYDROOROTATE DEHYDROGENASE (QUINONE), MITOCHONDRIAL"/>
    <property type="match status" value="1"/>
</dbReference>
<evidence type="ECO:0000313" key="16">
    <source>
        <dbReference type="EMBL" id="ONI59710.1"/>
    </source>
</evidence>
<proteinExistence type="inferred from homology"/>
<dbReference type="CDD" id="cd04738">
    <property type="entry name" value="DHOD_2_like"/>
    <property type="match status" value="1"/>
</dbReference>
<dbReference type="NCBIfam" id="NF003652">
    <property type="entry name" value="PRK05286.2-5"/>
    <property type="match status" value="1"/>
</dbReference>
<comment type="pathway">
    <text evidence="4">Pyrimidine metabolism; UMP biosynthesis via de novo pathway; orotate from (S)-dihydroorotate (quinone route): step 1/1.</text>
</comment>
<accession>A0A1V2N821</accession>